<evidence type="ECO:0000313" key="2">
    <source>
        <dbReference type="Proteomes" id="UP000185744"/>
    </source>
</evidence>
<comment type="caution">
    <text evidence="1">The sequence shown here is derived from an EMBL/GenBank/DDBJ whole genome shotgun (WGS) entry which is preliminary data.</text>
</comment>
<dbReference type="STRING" id="1903181.BTN85_1983"/>
<evidence type="ECO:0000313" key="1">
    <source>
        <dbReference type="EMBL" id="OKY77333.1"/>
    </source>
</evidence>
<dbReference type="InterPro" id="IPR010982">
    <property type="entry name" value="Lambda_DNA-bd_dom_sf"/>
</dbReference>
<reference evidence="1" key="1">
    <citation type="submission" date="2016-12" db="EMBL/GenBank/DDBJ databases">
        <title>Discovery of methanogenic haloarchaea.</title>
        <authorList>
            <person name="Sorokin D.Y."/>
            <person name="Makarova K.S."/>
            <person name="Abbas B."/>
            <person name="Ferrer M."/>
            <person name="Golyshin P.N."/>
        </authorList>
    </citation>
    <scope>NUCLEOTIDE SEQUENCE [LARGE SCALE GENOMIC DNA]</scope>
    <source>
        <strain evidence="1">HMET1</strain>
    </source>
</reference>
<dbReference type="InParanoid" id="A0A1Q6DSL0"/>
<gene>
    <name evidence="1" type="ORF">BTN85_1983</name>
</gene>
<organism evidence="1 2">
    <name type="scientific">Methanohalarchaeum thermophilum</name>
    <dbReference type="NCBI Taxonomy" id="1903181"/>
    <lineage>
        <taxon>Archaea</taxon>
        <taxon>Methanobacteriati</taxon>
        <taxon>Methanobacteriota</taxon>
        <taxon>Methanonatronarchaeia</taxon>
        <taxon>Methanonatronarchaeales</taxon>
        <taxon>Methanonatronarchaeaceae</taxon>
        <taxon>Candidatus Methanohalarchaeum</taxon>
    </lineage>
</organism>
<proteinExistence type="predicted"/>
<dbReference type="PANTHER" id="PTHR40730:SF3">
    <property type="entry name" value="HTH CRO_C1-TYPE DOMAIN-CONTAINING PROTEIN"/>
    <property type="match status" value="1"/>
</dbReference>
<dbReference type="AlphaFoldDB" id="A0A1Q6DSL0"/>
<name>A0A1Q6DSL0_METT1</name>
<dbReference type="PANTHER" id="PTHR40730">
    <property type="entry name" value="TRANSCRIPTIONAL REGULATOR PROTEIN-LIKE PROTEIN"/>
    <property type="match status" value="1"/>
</dbReference>
<dbReference type="Proteomes" id="UP000185744">
    <property type="component" value="Unassembled WGS sequence"/>
</dbReference>
<dbReference type="SUPFAM" id="SSF47413">
    <property type="entry name" value="lambda repressor-like DNA-binding domains"/>
    <property type="match status" value="1"/>
</dbReference>
<dbReference type="GO" id="GO:0003677">
    <property type="term" value="F:DNA binding"/>
    <property type="evidence" value="ECO:0007669"/>
    <property type="project" value="InterPro"/>
</dbReference>
<keyword evidence="2" id="KW-1185">Reference proteome</keyword>
<dbReference type="EMBL" id="MSDW01000002">
    <property type="protein sequence ID" value="OKY77333.1"/>
    <property type="molecule type" value="Genomic_DNA"/>
</dbReference>
<protein>
    <submittedName>
        <fullName evidence="1">Transcriptional regulator</fullName>
    </submittedName>
</protein>
<sequence length="126" mass="14626">MAKQPCEIIVKHILPSVRAQLSKELVDLGMSQQKTAELLDLTPAAVSQYVSEKRGYEIEFNDTIKKEIRKKAKEIIQEDKKQPLNKICKICDILKDENIIKQINQQYEDPERCSFCRFQDLCTTPQ</sequence>
<accession>A0A1Q6DSL0</accession>